<dbReference type="RefSeq" id="WP_119525691.1">
    <property type="nucleotide sequence ID" value="NZ_NRHC01000116.1"/>
</dbReference>
<gene>
    <name evidence="5" type="ORF">CKF54_07260</name>
</gene>
<dbReference type="PROSITE" id="PS51118">
    <property type="entry name" value="HTH_HXLR"/>
    <property type="match status" value="1"/>
</dbReference>
<keyword evidence="2" id="KW-0238">DNA-binding</keyword>
<reference evidence="5 6" key="1">
    <citation type="submission" date="2017-08" db="EMBL/GenBank/DDBJ databases">
        <title>Reclassification of Bisgaard taxon 37 and 44.</title>
        <authorList>
            <person name="Christensen H."/>
        </authorList>
    </citation>
    <scope>NUCLEOTIDE SEQUENCE [LARGE SCALE GENOMIC DNA]</scope>
    <source>
        <strain evidence="5 6">B96_3</strain>
    </source>
</reference>
<keyword evidence="1" id="KW-0805">Transcription regulation</keyword>
<dbReference type="AlphaFoldDB" id="A0A3A1XYZ2"/>
<proteinExistence type="predicted"/>
<dbReference type="InterPro" id="IPR036388">
    <property type="entry name" value="WH-like_DNA-bd_sf"/>
</dbReference>
<feature type="domain" description="HTH hxlR-type" evidence="4">
    <location>
        <begin position="7"/>
        <end position="104"/>
    </location>
</feature>
<organism evidence="5 6">
    <name type="scientific">Psittacicella hinzii</name>
    <dbReference type="NCBI Taxonomy" id="2028575"/>
    <lineage>
        <taxon>Bacteria</taxon>
        <taxon>Pseudomonadati</taxon>
        <taxon>Pseudomonadota</taxon>
        <taxon>Gammaproteobacteria</taxon>
        <taxon>Pasteurellales</taxon>
        <taxon>Psittacicellaceae</taxon>
        <taxon>Psittacicella</taxon>
    </lineage>
</organism>
<keyword evidence="3" id="KW-0804">Transcription</keyword>
<dbReference type="EMBL" id="NRHC01000116">
    <property type="protein sequence ID" value="RIY31193.1"/>
    <property type="molecule type" value="Genomic_DNA"/>
</dbReference>
<evidence type="ECO:0000313" key="6">
    <source>
        <dbReference type="Proteomes" id="UP000265691"/>
    </source>
</evidence>
<dbReference type="Proteomes" id="UP000265691">
    <property type="component" value="Unassembled WGS sequence"/>
</dbReference>
<dbReference type="InterPro" id="IPR036390">
    <property type="entry name" value="WH_DNA-bd_sf"/>
</dbReference>
<evidence type="ECO:0000256" key="1">
    <source>
        <dbReference type="ARBA" id="ARBA00023015"/>
    </source>
</evidence>
<dbReference type="Pfam" id="PF01638">
    <property type="entry name" value="HxlR"/>
    <property type="match status" value="1"/>
</dbReference>
<comment type="caution">
    <text evidence="5">The sequence shown here is derived from an EMBL/GenBank/DDBJ whole genome shotgun (WGS) entry which is preliminary data.</text>
</comment>
<dbReference type="SUPFAM" id="SSF46785">
    <property type="entry name" value="Winged helix' DNA-binding domain"/>
    <property type="match status" value="1"/>
</dbReference>
<dbReference type="InterPro" id="IPR002577">
    <property type="entry name" value="HTH_HxlR"/>
</dbReference>
<evidence type="ECO:0000256" key="2">
    <source>
        <dbReference type="ARBA" id="ARBA00023125"/>
    </source>
</evidence>
<name>A0A3A1XYZ2_9GAMM</name>
<dbReference type="Gene3D" id="1.10.10.10">
    <property type="entry name" value="Winged helix-like DNA-binding domain superfamily/Winged helix DNA-binding domain"/>
    <property type="match status" value="1"/>
</dbReference>
<dbReference type="PANTHER" id="PTHR33204">
    <property type="entry name" value="TRANSCRIPTIONAL REGULATOR, MARR FAMILY"/>
    <property type="match status" value="1"/>
</dbReference>
<protein>
    <recommendedName>
        <fullName evidence="4">HTH hxlR-type domain-containing protein</fullName>
    </recommendedName>
</protein>
<dbReference type="GO" id="GO:0003677">
    <property type="term" value="F:DNA binding"/>
    <property type="evidence" value="ECO:0007669"/>
    <property type="project" value="UniProtKB-KW"/>
</dbReference>
<sequence>MTTENSCPIAACASFLGDKWNLLILRELFKNNHRFEDFRKNLSIAPTILTKRLQQLCEQNIISKRRYSEHPPRDEYYLTPIGESLLPIILMMRKWGHEHLDVPYPSQVKNRLTDKEVDPVLIDKNNEKVIALEDLYVE</sequence>
<keyword evidence="6" id="KW-1185">Reference proteome</keyword>
<evidence type="ECO:0000256" key="3">
    <source>
        <dbReference type="ARBA" id="ARBA00023163"/>
    </source>
</evidence>
<evidence type="ECO:0000313" key="5">
    <source>
        <dbReference type="EMBL" id="RIY31193.1"/>
    </source>
</evidence>
<dbReference type="OrthoDB" id="9807069at2"/>
<dbReference type="PANTHER" id="PTHR33204:SF18">
    <property type="entry name" value="TRANSCRIPTIONAL REGULATORY PROTEIN"/>
    <property type="match status" value="1"/>
</dbReference>
<evidence type="ECO:0000259" key="4">
    <source>
        <dbReference type="PROSITE" id="PS51118"/>
    </source>
</evidence>
<accession>A0A3A1XYZ2</accession>